<organism evidence="1 2">
    <name type="scientific">Hymenolepis diminuta</name>
    <name type="common">Rat tapeworm</name>
    <dbReference type="NCBI Taxonomy" id="6216"/>
    <lineage>
        <taxon>Eukaryota</taxon>
        <taxon>Metazoa</taxon>
        <taxon>Spiralia</taxon>
        <taxon>Lophotrochozoa</taxon>
        <taxon>Platyhelminthes</taxon>
        <taxon>Cestoda</taxon>
        <taxon>Eucestoda</taxon>
        <taxon>Cyclophyllidea</taxon>
        <taxon>Hymenolepididae</taxon>
        <taxon>Hymenolepis</taxon>
    </lineage>
</organism>
<keyword evidence="2" id="KW-1185">Reference proteome</keyword>
<evidence type="ECO:0000313" key="1">
    <source>
        <dbReference type="EMBL" id="VUZ38924.1"/>
    </source>
</evidence>
<dbReference type="EMBL" id="CABIJS010000010">
    <property type="protein sequence ID" value="VUZ38924.1"/>
    <property type="molecule type" value="Genomic_DNA"/>
</dbReference>
<proteinExistence type="predicted"/>
<reference evidence="1 2" key="1">
    <citation type="submission" date="2019-07" db="EMBL/GenBank/DDBJ databases">
        <authorList>
            <person name="Jastrzebski P J."/>
            <person name="Paukszto L."/>
            <person name="Jastrzebski P J."/>
        </authorList>
    </citation>
    <scope>NUCLEOTIDE SEQUENCE [LARGE SCALE GENOMIC DNA]</scope>
    <source>
        <strain evidence="1 2">WMS-il1</strain>
    </source>
</reference>
<dbReference type="Proteomes" id="UP000321570">
    <property type="component" value="Unassembled WGS sequence"/>
</dbReference>
<evidence type="ECO:0000313" key="2">
    <source>
        <dbReference type="Proteomes" id="UP000321570"/>
    </source>
</evidence>
<protein>
    <submittedName>
        <fullName evidence="1">Uncharacterized protein</fullName>
    </submittedName>
</protein>
<sequence length="90" mass="10725">MAVLPSWTMFLDGLTKRYWNRTRTAVVLYLYVCRLLKIEKQLQTTTGFQIPCIKVREIMLPRWTGLRKFVLDIRLINARLRVCYSFLGNI</sequence>
<name>A0A564XX88_HYMDI</name>
<gene>
    <name evidence="1" type="ORF">WMSIL1_LOCUS317</name>
</gene>
<dbReference type="AlphaFoldDB" id="A0A564XX88"/>
<accession>A0A564XX88</accession>